<dbReference type="Proteomes" id="UP000077154">
    <property type="component" value="Unassembled WGS sequence"/>
</dbReference>
<feature type="compositionally biased region" description="Basic and acidic residues" evidence="1">
    <location>
        <begin position="438"/>
        <end position="449"/>
    </location>
</feature>
<dbReference type="AlphaFoldDB" id="A0A177A1M9"/>
<sequence>MCGAGSPLLNDLSRLSEATVAGYLGYSDAVHLRQLMWSYPVMKGAMVFETVFKKQLQVHATSILEASIENPEAYDYELDLSTLIASYTLHSEEEKADQEAINLVQKILFAGTIHHTANALETLEYLTIEDAQLQSDFTYHRVNNTKVKAFKVPQFNKSALLCPTLGPLSQFGEHPMERYCAYTCIRYLLYQTTASKFAATTTKVGKNTYFAPSEVTLDRLPAWMSKDTVLETPGAEAIIDLMHQYKPAPNQISLRLVREDVTDDDDKLTDHINTFLRRCKIHLQKEDTTYQHDTSEFNVGPQWRDHLRHVLLLPRLWCDFSTLTLFSLNEAIAIEPGPVHVPKECPWTIYNNDNPEQVIPWTDVQEILQAGAKFQIQYALKVIDTNEDGPYPFEFNGGPIQVRSNIAIATTVSTAIRDTIMADEPDNTRPQPMESLALDDKPQCDDKGKGPKTTEAATTTPSYLEGVLSGANTHGIRGAITPDKLFGDSQL</sequence>
<dbReference type="EMBL" id="KV441411">
    <property type="protein sequence ID" value="OAF55181.1"/>
    <property type="molecule type" value="Genomic_DNA"/>
</dbReference>
<organism evidence="2">
    <name type="scientific">Pseudogymnoascus destructans</name>
    <dbReference type="NCBI Taxonomy" id="655981"/>
    <lineage>
        <taxon>Eukaryota</taxon>
        <taxon>Fungi</taxon>
        <taxon>Dikarya</taxon>
        <taxon>Ascomycota</taxon>
        <taxon>Pezizomycotina</taxon>
        <taxon>Leotiomycetes</taxon>
        <taxon>Thelebolales</taxon>
        <taxon>Thelebolaceae</taxon>
        <taxon>Pseudogymnoascus</taxon>
    </lineage>
</organism>
<dbReference type="RefSeq" id="XP_024320482.1">
    <property type="nucleotide sequence ID" value="XM_024471952.1"/>
</dbReference>
<protein>
    <submittedName>
        <fullName evidence="2">Uncharacterized protein</fullName>
    </submittedName>
</protein>
<evidence type="ECO:0000256" key="1">
    <source>
        <dbReference type="SAM" id="MobiDB-lite"/>
    </source>
</evidence>
<dbReference type="VEuPathDB" id="FungiDB:GMDG_07966"/>
<feature type="region of interest" description="Disordered" evidence="1">
    <location>
        <begin position="421"/>
        <end position="461"/>
    </location>
</feature>
<name>A0A177A1M9_9PEZI</name>
<dbReference type="GeneID" id="36291441"/>
<gene>
    <name evidence="2" type="ORF">VC83_08400</name>
</gene>
<proteinExistence type="predicted"/>
<accession>A0A177A1M9</accession>
<reference evidence="2" key="1">
    <citation type="submission" date="2016-03" db="EMBL/GenBank/DDBJ databases">
        <title>Updated assembly of Pseudogymnoascus destructans, the fungus causing white-nose syndrome of bats.</title>
        <authorList>
            <person name="Palmer J.M."/>
            <person name="Drees K.P."/>
            <person name="Foster J.T."/>
            <person name="Lindner D.L."/>
        </authorList>
    </citation>
    <scope>NUCLEOTIDE SEQUENCE [LARGE SCALE GENOMIC DNA]</scope>
    <source>
        <strain evidence="2">20631-21</strain>
    </source>
</reference>
<evidence type="ECO:0000313" key="2">
    <source>
        <dbReference type="EMBL" id="OAF55181.1"/>
    </source>
</evidence>
<dbReference type="OrthoDB" id="3443374at2759"/>